<dbReference type="NCBIfam" id="TIGR01552">
    <property type="entry name" value="phd_fam"/>
    <property type="match status" value="1"/>
</dbReference>
<sequence length="96" mass="10796">MCILSHMSNVWQLQEAKQRLSEVIRQVEAGYPQVITKNGRNVAVIVEYDGFQKMTGGPEPLSAFLARSAGEIDVDMDEYLETRRTDPERHAAMAEA</sequence>
<dbReference type="SUPFAM" id="SSF143120">
    <property type="entry name" value="YefM-like"/>
    <property type="match status" value="1"/>
</dbReference>
<evidence type="ECO:0000256" key="2">
    <source>
        <dbReference type="RuleBase" id="RU362080"/>
    </source>
</evidence>
<protein>
    <recommendedName>
        <fullName evidence="2">Antitoxin</fullName>
    </recommendedName>
</protein>
<comment type="function">
    <text evidence="2">Antitoxin component of a type II toxin-antitoxin (TA) system.</text>
</comment>
<dbReference type="EMBL" id="VULO01000008">
    <property type="protein sequence ID" value="MSS84663.1"/>
    <property type="molecule type" value="Genomic_DNA"/>
</dbReference>
<reference evidence="3 4" key="1">
    <citation type="submission" date="2019-08" db="EMBL/GenBank/DDBJ databases">
        <title>In-depth cultivation of the pig gut microbiome towards novel bacterial diversity and tailored functional studies.</title>
        <authorList>
            <person name="Wylensek D."/>
            <person name="Hitch T.C.A."/>
            <person name="Clavel T."/>
        </authorList>
    </citation>
    <scope>NUCLEOTIDE SEQUENCE [LARGE SCALE GENOMIC DNA]</scope>
    <source>
        <strain evidence="3 4">WB03_NA08</strain>
    </source>
</reference>
<organism evidence="3 4">
    <name type="scientific">Scrofimicrobium canadense</name>
    <dbReference type="NCBI Taxonomy" id="2652290"/>
    <lineage>
        <taxon>Bacteria</taxon>
        <taxon>Bacillati</taxon>
        <taxon>Actinomycetota</taxon>
        <taxon>Actinomycetes</taxon>
        <taxon>Actinomycetales</taxon>
        <taxon>Actinomycetaceae</taxon>
        <taxon>Scrofimicrobium</taxon>
    </lineage>
</organism>
<evidence type="ECO:0000313" key="3">
    <source>
        <dbReference type="EMBL" id="MSS84663.1"/>
    </source>
</evidence>
<dbReference type="AlphaFoldDB" id="A0A6N7W830"/>
<dbReference type="InterPro" id="IPR006442">
    <property type="entry name" value="Antitoxin_Phd/YefM"/>
</dbReference>
<dbReference type="InterPro" id="IPR036165">
    <property type="entry name" value="YefM-like_sf"/>
</dbReference>
<dbReference type="Pfam" id="PF02604">
    <property type="entry name" value="PhdYeFM_antitox"/>
    <property type="match status" value="1"/>
</dbReference>
<dbReference type="Proteomes" id="UP000470875">
    <property type="component" value="Unassembled WGS sequence"/>
</dbReference>
<name>A0A6N7W830_9ACTO</name>
<keyword evidence="4" id="KW-1185">Reference proteome</keyword>
<proteinExistence type="inferred from homology"/>
<gene>
    <name evidence="3" type="ORF">FYJ24_07765</name>
</gene>
<accession>A0A6N7W830</accession>
<evidence type="ECO:0000313" key="4">
    <source>
        <dbReference type="Proteomes" id="UP000470875"/>
    </source>
</evidence>
<comment type="caution">
    <text evidence="3">The sequence shown here is derived from an EMBL/GenBank/DDBJ whole genome shotgun (WGS) entry which is preliminary data.</text>
</comment>
<dbReference type="Gene3D" id="3.40.1620.10">
    <property type="entry name" value="YefM-like domain"/>
    <property type="match status" value="1"/>
</dbReference>
<comment type="similarity">
    <text evidence="1 2">Belongs to the phD/YefM antitoxin family.</text>
</comment>
<evidence type="ECO:0000256" key="1">
    <source>
        <dbReference type="ARBA" id="ARBA00009981"/>
    </source>
</evidence>